<sequence length="99" mass="10984">MYRIVHTLYCTAVPEHCIVVLLRRLNIRTIYLGLRDTSRNARFVRNCERTANGRGEVSPLPAPRPVFAPLHSHSILVSSPSLLLASSLHAALPCPIQTS</sequence>
<keyword evidence="2" id="KW-1185">Reference proteome</keyword>
<comment type="caution">
    <text evidence="1">The sequence shown here is derived from an EMBL/GenBank/DDBJ whole genome shotgun (WGS) entry which is preliminary data.</text>
</comment>
<proteinExistence type="predicted"/>
<dbReference type="AlphaFoldDB" id="A0A9P9XKK4"/>
<accession>A0A9P9XKK4</accession>
<reference evidence="1" key="1">
    <citation type="submission" date="2019-01" db="EMBL/GenBank/DDBJ databases">
        <title>Colletotrichum abscissum LGMF1257.</title>
        <authorList>
            <person name="Baroncelli R."/>
        </authorList>
    </citation>
    <scope>NUCLEOTIDE SEQUENCE</scope>
    <source>
        <strain evidence="1">Ca142</strain>
    </source>
</reference>
<dbReference type="OrthoDB" id="10575056at2759"/>
<evidence type="ECO:0000313" key="1">
    <source>
        <dbReference type="EMBL" id="KAI3555171.1"/>
    </source>
</evidence>
<dbReference type="EMBL" id="SDAQ01000019">
    <property type="protein sequence ID" value="KAI3555171.1"/>
    <property type="molecule type" value="Genomic_DNA"/>
</dbReference>
<organism evidence="1 2">
    <name type="scientific">Colletotrichum abscissum</name>
    <dbReference type="NCBI Taxonomy" id="1671311"/>
    <lineage>
        <taxon>Eukaryota</taxon>
        <taxon>Fungi</taxon>
        <taxon>Dikarya</taxon>
        <taxon>Ascomycota</taxon>
        <taxon>Pezizomycotina</taxon>
        <taxon>Sordariomycetes</taxon>
        <taxon>Hypocreomycetidae</taxon>
        <taxon>Glomerellales</taxon>
        <taxon>Glomerellaceae</taxon>
        <taxon>Colletotrichum</taxon>
        <taxon>Colletotrichum acutatum species complex</taxon>
    </lineage>
</organism>
<gene>
    <name evidence="1" type="ORF">CABS02_04619</name>
</gene>
<evidence type="ECO:0000313" key="2">
    <source>
        <dbReference type="Proteomes" id="UP001056436"/>
    </source>
</evidence>
<name>A0A9P9XKK4_9PEZI</name>
<protein>
    <submittedName>
        <fullName evidence="1">Uncharacterized protein</fullName>
    </submittedName>
</protein>
<dbReference type="Proteomes" id="UP001056436">
    <property type="component" value="Unassembled WGS sequence"/>
</dbReference>